<feature type="domain" description="HTH gntR-type" evidence="5">
    <location>
        <begin position="4"/>
        <end position="72"/>
    </location>
</feature>
<name>A0A2Z5JLR7_STRAR</name>
<keyword evidence="2 4" id="KW-0238">DNA-binding</keyword>
<accession>A0A2Z5JLR7</accession>
<dbReference type="Gene3D" id="1.10.10.60">
    <property type="entry name" value="Homeodomain-like"/>
    <property type="match status" value="1"/>
</dbReference>
<protein>
    <submittedName>
        <fullName evidence="7">GntR family transcriptional regulator</fullName>
    </submittedName>
</protein>
<dbReference type="GO" id="GO:0000976">
    <property type="term" value="F:transcription cis-regulatory region binding"/>
    <property type="evidence" value="ECO:0007669"/>
    <property type="project" value="TreeGrafter"/>
</dbReference>
<dbReference type="SUPFAM" id="SSF46785">
    <property type="entry name" value="Winged helix' DNA-binding domain"/>
    <property type="match status" value="1"/>
</dbReference>
<dbReference type="InterPro" id="IPR000524">
    <property type="entry name" value="Tscrpt_reg_HTH_GntR"/>
</dbReference>
<dbReference type="EMBL" id="CP027306">
    <property type="protein sequence ID" value="AXE80295.1"/>
    <property type="molecule type" value="Genomic_DNA"/>
</dbReference>
<feature type="domain" description="HTH tetR-type" evidence="6">
    <location>
        <begin position="85"/>
        <end position="145"/>
    </location>
</feature>
<dbReference type="PROSITE" id="PS50977">
    <property type="entry name" value="HTH_TETR_2"/>
    <property type="match status" value="1"/>
</dbReference>
<reference evidence="7 8" key="1">
    <citation type="journal article" date="2018" name="Front. Microbiol.">
        <title>Genome Sequencing of Streptomyces atratus SCSIOZH16 and Activation Production of Nocardamine via Metabolic Engineering.</title>
        <authorList>
            <person name="Li Y."/>
            <person name="Zhang C."/>
            <person name="Liu C."/>
            <person name="Ju J."/>
            <person name="Ma J."/>
        </authorList>
    </citation>
    <scope>NUCLEOTIDE SEQUENCE [LARGE SCALE GENOMIC DNA]</scope>
    <source>
        <strain evidence="7 8">SCSIO_ZH16</strain>
    </source>
</reference>
<dbReference type="GO" id="GO:0003700">
    <property type="term" value="F:DNA-binding transcription factor activity"/>
    <property type="evidence" value="ECO:0007669"/>
    <property type="project" value="InterPro"/>
</dbReference>
<sequence length="304" mass="33097">MPTEPPYLRIAGEIRRRIVSGELAPGDRVPATRAIVLEWGVAMATATKALSVLRGEGLVRAVPGVGTVVVERRAPGLAGPGSGPTLSRGRIVRAAIELADAEGLPAVSMRRVATTLSTSTMALYRHVPGKAELVRLMSDEVFGERPLGTVPRDWRSGLEVAARWLRSVYGRHPWMAQATASFTRPTASPHAMRYTEWVLHALRGTGLSPHTMLHIHLTLFAHVQGLAMGADSEAQARQDTGLSDVEWRVRNEPQFNAISASGDYPFLNSLFEHDEFELDLDSLFEFGLQRTLDGIAMMIGETSA</sequence>
<dbReference type="InterPro" id="IPR036388">
    <property type="entry name" value="WH-like_DNA-bd_sf"/>
</dbReference>
<evidence type="ECO:0000256" key="2">
    <source>
        <dbReference type="ARBA" id="ARBA00023125"/>
    </source>
</evidence>
<dbReference type="InterPro" id="IPR050109">
    <property type="entry name" value="HTH-type_TetR-like_transc_reg"/>
</dbReference>
<dbReference type="InterPro" id="IPR004111">
    <property type="entry name" value="Repressor_TetR_C"/>
</dbReference>
<dbReference type="Pfam" id="PF00440">
    <property type="entry name" value="TetR_N"/>
    <property type="match status" value="1"/>
</dbReference>
<dbReference type="InterPro" id="IPR036271">
    <property type="entry name" value="Tet_transcr_reg_TetR-rel_C_sf"/>
</dbReference>
<dbReference type="Gene3D" id="1.10.357.10">
    <property type="entry name" value="Tetracycline Repressor, domain 2"/>
    <property type="match status" value="1"/>
</dbReference>
<dbReference type="Pfam" id="PF02909">
    <property type="entry name" value="TetR_C_1"/>
    <property type="match status" value="1"/>
</dbReference>
<dbReference type="GO" id="GO:0045892">
    <property type="term" value="P:negative regulation of DNA-templated transcription"/>
    <property type="evidence" value="ECO:0007669"/>
    <property type="project" value="InterPro"/>
</dbReference>
<evidence type="ECO:0000256" key="1">
    <source>
        <dbReference type="ARBA" id="ARBA00023015"/>
    </source>
</evidence>
<dbReference type="InterPro" id="IPR036390">
    <property type="entry name" value="WH_DNA-bd_sf"/>
</dbReference>
<keyword evidence="1" id="KW-0805">Transcription regulation</keyword>
<dbReference type="SUPFAM" id="SSF48498">
    <property type="entry name" value="Tetracyclin repressor-like, C-terminal domain"/>
    <property type="match status" value="1"/>
</dbReference>
<dbReference type="Proteomes" id="UP000252698">
    <property type="component" value="Chromosome"/>
</dbReference>
<gene>
    <name evidence="7" type="ORF">C5746_28840</name>
</gene>
<evidence type="ECO:0000259" key="6">
    <source>
        <dbReference type="PROSITE" id="PS50977"/>
    </source>
</evidence>
<dbReference type="GeneID" id="95522411"/>
<dbReference type="SUPFAM" id="SSF46689">
    <property type="entry name" value="Homeodomain-like"/>
    <property type="match status" value="1"/>
</dbReference>
<evidence type="ECO:0000259" key="5">
    <source>
        <dbReference type="PROSITE" id="PS50949"/>
    </source>
</evidence>
<feature type="DNA-binding region" description="H-T-H motif" evidence="4">
    <location>
        <begin position="108"/>
        <end position="127"/>
    </location>
</feature>
<dbReference type="Gene3D" id="1.10.10.10">
    <property type="entry name" value="Winged helix-like DNA-binding domain superfamily/Winged helix DNA-binding domain"/>
    <property type="match status" value="1"/>
</dbReference>
<dbReference type="AlphaFoldDB" id="A0A2Z5JLR7"/>
<organism evidence="7 8">
    <name type="scientific">Streptomyces atratus</name>
    <dbReference type="NCBI Taxonomy" id="1893"/>
    <lineage>
        <taxon>Bacteria</taxon>
        <taxon>Bacillati</taxon>
        <taxon>Actinomycetota</taxon>
        <taxon>Actinomycetes</taxon>
        <taxon>Kitasatosporales</taxon>
        <taxon>Streptomycetaceae</taxon>
        <taxon>Streptomyces</taxon>
    </lineage>
</organism>
<evidence type="ECO:0000313" key="8">
    <source>
        <dbReference type="Proteomes" id="UP000252698"/>
    </source>
</evidence>
<evidence type="ECO:0000313" key="7">
    <source>
        <dbReference type="EMBL" id="AXE80295.1"/>
    </source>
</evidence>
<dbReference type="Pfam" id="PF00392">
    <property type="entry name" value="GntR"/>
    <property type="match status" value="1"/>
</dbReference>
<evidence type="ECO:0000256" key="4">
    <source>
        <dbReference type="PROSITE-ProRule" id="PRU00335"/>
    </source>
</evidence>
<dbReference type="PANTHER" id="PTHR30055">
    <property type="entry name" value="HTH-TYPE TRANSCRIPTIONAL REGULATOR RUTR"/>
    <property type="match status" value="1"/>
</dbReference>
<dbReference type="KEGG" id="sata:C5746_28840"/>
<dbReference type="InterPro" id="IPR009057">
    <property type="entry name" value="Homeodomain-like_sf"/>
</dbReference>
<dbReference type="PANTHER" id="PTHR30055:SF151">
    <property type="entry name" value="TRANSCRIPTIONAL REGULATORY PROTEIN"/>
    <property type="match status" value="1"/>
</dbReference>
<evidence type="ECO:0000256" key="3">
    <source>
        <dbReference type="ARBA" id="ARBA00023163"/>
    </source>
</evidence>
<dbReference type="RefSeq" id="WP_114246747.1">
    <property type="nucleotide sequence ID" value="NZ_BMRN01000001.1"/>
</dbReference>
<dbReference type="InterPro" id="IPR001647">
    <property type="entry name" value="HTH_TetR"/>
</dbReference>
<proteinExistence type="predicted"/>
<keyword evidence="3" id="KW-0804">Transcription</keyword>
<dbReference type="SMART" id="SM00345">
    <property type="entry name" value="HTH_GNTR"/>
    <property type="match status" value="1"/>
</dbReference>
<dbReference type="PROSITE" id="PS50949">
    <property type="entry name" value="HTH_GNTR"/>
    <property type="match status" value="1"/>
</dbReference>
<dbReference type="CDD" id="cd07377">
    <property type="entry name" value="WHTH_GntR"/>
    <property type="match status" value="1"/>
</dbReference>